<reference evidence="1" key="1">
    <citation type="journal article" date="2012" name="Nature">
        <title>The tomato genome sequence provides insights into fleshy fruit evolution.</title>
        <authorList>
            <consortium name="Tomato Genome Consortium"/>
        </authorList>
    </citation>
    <scope>NUCLEOTIDE SEQUENCE [LARGE SCALE GENOMIC DNA]</scope>
    <source>
        <strain evidence="1">cv. Heinz 1706</strain>
    </source>
</reference>
<organism evidence="1">
    <name type="scientific">Solanum lycopersicum</name>
    <name type="common">Tomato</name>
    <name type="synonym">Lycopersicon esculentum</name>
    <dbReference type="NCBI Taxonomy" id="4081"/>
    <lineage>
        <taxon>Eukaryota</taxon>
        <taxon>Viridiplantae</taxon>
        <taxon>Streptophyta</taxon>
        <taxon>Embryophyta</taxon>
        <taxon>Tracheophyta</taxon>
        <taxon>Spermatophyta</taxon>
        <taxon>Magnoliopsida</taxon>
        <taxon>eudicotyledons</taxon>
        <taxon>Gunneridae</taxon>
        <taxon>Pentapetalae</taxon>
        <taxon>asterids</taxon>
        <taxon>lamiids</taxon>
        <taxon>Solanales</taxon>
        <taxon>Solanaceae</taxon>
        <taxon>Solanoideae</taxon>
        <taxon>Solaneae</taxon>
        <taxon>Solanum</taxon>
        <taxon>Solanum subgen. Lycopersicon</taxon>
    </lineage>
</organism>
<evidence type="ECO:0000313" key="1">
    <source>
        <dbReference type="EnsemblPlants" id="Solyc10g044720.2.1"/>
    </source>
</evidence>
<dbReference type="Gramene" id="Solyc10g044720.2.1">
    <property type="protein sequence ID" value="Solyc10g044720.2.1"/>
    <property type="gene ID" value="Solyc10g044720.2"/>
</dbReference>
<dbReference type="PaxDb" id="4081-Solyc10g044720.1.1"/>
<accession>A0A3Q7IF53</accession>
<sequence>MRKYNSEQKILGFVVDFFDYCSCEKFFFRGNVGHLIFIVPESLSGKAVWANLRSVWTG</sequence>
<proteinExistence type="predicted"/>
<protein>
    <submittedName>
        <fullName evidence="1">Uncharacterized protein</fullName>
    </submittedName>
</protein>
<reference evidence="1" key="2">
    <citation type="submission" date="2019-01" db="UniProtKB">
        <authorList>
            <consortium name="EnsemblPlants"/>
        </authorList>
    </citation>
    <scope>IDENTIFICATION</scope>
    <source>
        <strain evidence="1">cv. Heinz 1706</strain>
    </source>
</reference>
<evidence type="ECO:0000313" key="2">
    <source>
        <dbReference type="Proteomes" id="UP000004994"/>
    </source>
</evidence>
<name>A0A3Q7IF53_SOLLC</name>
<dbReference type="EnsemblPlants" id="Solyc10g044720.2.1">
    <property type="protein sequence ID" value="Solyc10g044720.2.1"/>
    <property type="gene ID" value="Solyc10g044720.2"/>
</dbReference>
<dbReference type="AlphaFoldDB" id="A0A3Q7IF53"/>
<keyword evidence="2" id="KW-1185">Reference proteome</keyword>
<dbReference type="InParanoid" id="A0A3Q7IF53"/>
<dbReference type="Proteomes" id="UP000004994">
    <property type="component" value="Chromosome 10"/>
</dbReference>